<dbReference type="SUPFAM" id="SSF161098">
    <property type="entry name" value="MetI-like"/>
    <property type="match status" value="1"/>
</dbReference>
<evidence type="ECO:0000256" key="6">
    <source>
        <dbReference type="ARBA" id="ARBA00022989"/>
    </source>
</evidence>
<reference evidence="10 11" key="1">
    <citation type="submission" date="2023-10" db="EMBL/GenBank/DDBJ databases">
        <title>Microbacterium xanthum sp. nov., isolated from seaweed.</title>
        <authorList>
            <person name="Lee S.D."/>
        </authorList>
    </citation>
    <scope>NUCLEOTIDE SEQUENCE [LARGE SCALE GENOMIC DNA]</scope>
    <source>
        <strain evidence="10 11">KCTC 19124</strain>
    </source>
</reference>
<feature type="transmembrane region" description="Helical" evidence="8">
    <location>
        <begin position="96"/>
        <end position="119"/>
    </location>
</feature>
<sequence>MSARTRKEPWLLLLPAAALLGIGFVTPVAGMLLMSVQTPAGGFTLENFARLFSSEYYMQAAWRSLRLGVIQTVVTLIIAIPLSYIMARAGSRLRSFLLIVVILPLMTSVVVRTFGWVVLMSPAGPLMQIPGLQDLVGGTQGLLGTEVGIVIAMVQVLLPFAVLSILGVMAGISPQLEEASRTLGAGFWRTLRTVVLPLSVPGILAGASLVFVLSVSSFITPRFIGGVQIPVLAQTIYVDATTNLDWPFAAAQAVLLFAGVMLVLGAVARIGKQRTAAW</sequence>
<comment type="caution">
    <text evidence="10">The sequence shown here is derived from an EMBL/GenBank/DDBJ whole genome shotgun (WGS) entry which is preliminary data.</text>
</comment>
<evidence type="ECO:0000256" key="7">
    <source>
        <dbReference type="ARBA" id="ARBA00023136"/>
    </source>
</evidence>
<keyword evidence="3 8" id="KW-0813">Transport</keyword>
<evidence type="ECO:0000256" key="5">
    <source>
        <dbReference type="ARBA" id="ARBA00022692"/>
    </source>
</evidence>
<dbReference type="RefSeq" id="WP_194424048.1">
    <property type="nucleotide sequence ID" value="NZ_BAAAPT010000001.1"/>
</dbReference>
<dbReference type="EMBL" id="JAWJYN010000001">
    <property type="protein sequence ID" value="MDZ8161433.1"/>
    <property type="molecule type" value="Genomic_DNA"/>
</dbReference>
<feature type="transmembrane region" description="Helical" evidence="8">
    <location>
        <begin position="246"/>
        <end position="268"/>
    </location>
</feature>
<evidence type="ECO:0000313" key="10">
    <source>
        <dbReference type="EMBL" id="MDZ8161433.1"/>
    </source>
</evidence>
<evidence type="ECO:0000256" key="2">
    <source>
        <dbReference type="ARBA" id="ARBA00007069"/>
    </source>
</evidence>
<dbReference type="Proteomes" id="UP001291912">
    <property type="component" value="Unassembled WGS sequence"/>
</dbReference>
<feature type="transmembrane region" description="Helical" evidence="8">
    <location>
        <begin position="193"/>
        <end position="213"/>
    </location>
</feature>
<evidence type="ECO:0000313" key="11">
    <source>
        <dbReference type="Proteomes" id="UP001291912"/>
    </source>
</evidence>
<accession>A0ABU5N5S9</accession>
<evidence type="ECO:0000256" key="4">
    <source>
        <dbReference type="ARBA" id="ARBA00022475"/>
    </source>
</evidence>
<feature type="domain" description="ABC transmembrane type-1" evidence="9">
    <location>
        <begin position="61"/>
        <end position="267"/>
    </location>
</feature>
<dbReference type="Pfam" id="PF00528">
    <property type="entry name" value="BPD_transp_1"/>
    <property type="match status" value="1"/>
</dbReference>
<dbReference type="Gene3D" id="1.10.3720.10">
    <property type="entry name" value="MetI-like"/>
    <property type="match status" value="1"/>
</dbReference>
<protein>
    <submittedName>
        <fullName evidence="10">ABC transporter permease</fullName>
    </submittedName>
</protein>
<feature type="transmembrane region" description="Helical" evidence="8">
    <location>
        <begin position="64"/>
        <end position="84"/>
    </location>
</feature>
<organism evidence="10 11">
    <name type="scientific">Microbacterium aquimaris</name>
    <dbReference type="NCBI Taxonomy" id="459816"/>
    <lineage>
        <taxon>Bacteria</taxon>
        <taxon>Bacillati</taxon>
        <taxon>Actinomycetota</taxon>
        <taxon>Actinomycetes</taxon>
        <taxon>Micrococcales</taxon>
        <taxon>Microbacteriaceae</taxon>
        <taxon>Microbacterium</taxon>
    </lineage>
</organism>
<keyword evidence="11" id="KW-1185">Reference proteome</keyword>
<evidence type="ECO:0000256" key="3">
    <source>
        <dbReference type="ARBA" id="ARBA00022448"/>
    </source>
</evidence>
<dbReference type="InterPro" id="IPR035906">
    <property type="entry name" value="MetI-like_sf"/>
</dbReference>
<keyword evidence="5 8" id="KW-0812">Transmembrane</keyword>
<comment type="similarity">
    <text evidence="2">Belongs to the binding-protein-dependent transport system permease family. CysTW subfamily.</text>
</comment>
<keyword evidence="7 8" id="KW-0472">Membrane</keyword>
<dbReference type="InterPro" id="IPR000515">
    <property type="entry name" value="MetI-like"/>
</dbReference>
<keyword evidence="4" id="KW-1003">Cell membrane</keyword>
<evidence type="ECO:0000256" key="8">
    <source>
        <dbReference type="RuleBase" id="RU363032"/>
    </source>
</evidence>
<dbReference type="PROSITE" id="PS50928">
    <property type="entry name" value="ABC_TM1"/>
    <property type="match status" value="1"/>
</dbReference>
<dbReference type="PANTHER" id="PTHR42929:SF5">
    <property type="entry name" value="ABC TRANSPORTER PERMEASE PROTEIN"/>
    <property type="match status" value="1"/>
</dbReference>
<keyword evidence="6 8" id="KW-1133">Transmembrane helix</keyword>
<feature type="transmembrane region" description="Helical" evidence="8">
    <location>
        <begin position="149"/>
        <end position="172"/>
    </location>
</feature>
<proteinExistence type="inferred from homology"/>
<evidence type="ECO:0000256" key="1">
    <source>
        <dbReference type="ARBA" id="ARBA00004651"/>
    </source>
</evidence>
<comment type="subcellular location">
    <subcellularLocation>
        <location evidence="1 8">Cell membrane</location>
        <topology evidence="1 8">Multi-pass membrane protein</topology>
    </subcellularLocation>
</comment>
<dbReference type="CDD" id="cd06261">
    <property type="entry name" value="TM_PBP2"/>
    <property type="match status" value="1"/>
</dbReference>
<dbReference type="PANTHER" id="PTHR42929">
    <property type="entry name" value="INNER MEMBRANE ABC TRANSPORTER PERMEASE PROTEIN YDCU-RELATED-RELATED"/>
    <property type="match status" value="1"/>
</dbReference>
<gene>
    <name evidence="10" type="ORF">R2Q92_06245</name>
</gene>
<name>A0ABU5N5S9_9MICO</name>
<evidence type="ECO:0000259" key="9">
    <source>
        <dbReference type="PROSITE" id="PS50928"/>
    </source>
</evidence>